<dbReference type="InterPro" id="IPR016720">
    <property type="entry name" value="PC_Trfase_euk"/>
</dbReference>
<comment type="pathway">
    <text evidence="3 16 17">Phospholipid metabolism; CDP-diacylglycerol biosynthesis; CDP-diacylglycerol from sn-glycerol 3-phosphate: step 3/3.</text>
</comment>
<keyword evidence="13 16" id="KW-0472">Membrane</keyword>
<feature type="transmembrane region" description="Helical" evidence="16">
    <location>
        <begin position="328"/>
        <end position="348"/>
    </location>
</feature>
<dbReference type="OMA" id="FVIESTM"/>
<evidence type="ECO:0000256" key="11">
    <source>
        <dbReference type="ARBA" id="ARBA00022989"/>
    </source>
</evidence>
<feature type="transmembrane region" description="Helical" evidence="16">
    <location>
        <begin position="156"/>
        <end position="173"/>
    </location>
</feature>
<keyword evidence="12 16" id="KW-0443">Lipid metabolism</keyword>
<dbReference type="Pfam" id="PF01148">
    <property type="entry name" value="CTP_transf_1"/>
    <property type="match status" value="1"/>
</dbReference>
<keyword evidence="9 16" id="KW-0812">Transmembrane</keyword>
<evidence type="ECO:0000256" key="8">
    <source>
        <dbReference type="ARBA" id="ARBA00022679"/>
    </source>
</evidence>
<feature type="transmembrane region" description="Helical" evidence="16">
    <location>
        <begin position="300"/>
        <end position="321"/>
    </location>
</feature>
<dbReference type="PANTHER" id="PTHR13773:SF8">
    <property type="entry name" value="PHOSPHATIDATE CYTIDYLYLTRANSFERASE, PHOTORECEPTOR-SPECIFIC"/>
    <property type="match status" value="1"/>
</dbReference>
<evidence type="ECO:0000313" key="18">
    <source>
        <dbReference type="EMBL" id="KNC50923.1"/>
    </source>
</evidence>
<comment type="catalytic activity">
    <reaction evidence="1 16 17">
        <text>a 1,2-diacyl-sn-glycero-3-phosphate + CTP + H(+) = a CDP-1,2-diacyl-sn-glycerol + diphosphate</text>
        <dbReference type="Rhea" id="RHEA:16229"/>
        <dbReference type="ChEBI" id="CHEBI:15378"/>
        <dbReference type="ChEBI" id="CHEBI:33019"/>
        <dbReference type="ChEBI" id="CHEBI:37563"/>
        <dbReference type="ChEBI" id="CHEBI:58332"/>
        <dbReference type="ChEBI" id="CHEBI:58608"/>
        <dbReference type="EC" id="2.7.7.41"/>
    </reaction>
</comment>
<evidence type="ECO:0000256" key="13">
    <source>
        <dbReference type="ARBA" id="ARBA00023136"/>
    </source>
</evidence>
<evidence type="ECO:0000256" key="6">
    <source>
        <dbReference type="ARBA" id="ARBA00012487"/>
    </source>
</evidence>
<keyword evidence="14 16" id="KW-0594">Phospholipid biosynthesis</keyword>
<comment type="subcellular location">
    <subcellularLocation>
        <location evidence="2">Membrane</location>
        <topology evidence="2">Multi-pass membrane protein</topology>
    </subcellularLocation>
</comment>
<dbReference type="STRING" id="461836.A0A0L0DHZ7"/>
<dbReference type="OrthoDB" id="10260889at2759"/>
<evidence type="ECO:0000256" key="5">
    <source>
        <dbReference type="ARBA" id="ARBA00010185"/>
    </source>
</evidence>
<evidence type="ECO:0000256" key="10">
    <source>
        <dbReference type="ARBA" id="ARBA00022695"/>
    </source>
</evidence>
<organism evidence="18 19">
    <name type="scientific">Thecamonas trahens ATCC 50062</name>
    <dbReference type="NCBI Taxonomy" id="461836"/>
    <lineage>
        <taxon>Eukaryota</taxon>
        <taxon>Apusozoa</taxon>
        <taxon>Apusomonadida</taxon>
        <taxon>Apusomonadidae</taxon>
        <taxon>Thecamonas</taxon>
    </lineage>
</organism>
<protein>
    <recommendedName>
        <fullName evidence="6 16">Phosphatidate cytidylyltransferase</fullName>
        <ecNumber evidence="6 16">2.7.7.41</ecNumber>
    </recommendedName>
</protein>
<evidence type="ECO:0000256" key="7">
    <source>
        <dbReference type="ARBA" id="ARBA00022516"/>
    </source>
</evidence>
<name>A0A0L0DHZ7_THETB</name>
<comment type="pathway">
    <text evidence="4">Lipid metabolism.</text>
</comment>
<keyword evidence="8 16" id="KW-0808">Transferase</keyword>
<evidence type="ECO:0000256" key="17">
    <source>
        <dbReference type="RuleBase" id="RU003938"/>
    </source>
</evidence>
<dbReference type="InterPro" id="IPR000374">
    <property type="entry name" value="PC_trans"/>
</dbReference>
<dbReference type="PROSITE" id="PS01315">
    <property type="entry name" value="CDS"/>
    <property type="match status" value="1"/>
</dbReference>
<evidence type="ECO:0000256" key="12">
    <source>
        <dbReference type="ARBA" id="ARBA00023098"/>
    </source>
</evidence>
<dbReference type="EC" id="2.7.7.41" evidence="6 16"/>
<feature type="transmembrane region" description="Helical" evidence="16">
    <location>
        <begin position="209"/>
        <end position="230"/>
    </location>
</feature>
<keyword evidence="11 16" id="KW-1133">Transmembrane helix</keyword>
<evidence type="ECO:0000256" key="3">
    <source>
        <dbReference type="ARBA" id="ARBA00005119"/>
    </source>
</evidence>
<reference evidence="18 19" key="1">
    <citation type="submission" date="2010-05" db="EMBL/GenBank/DDBJ databases">
        <title>The Genome Sequence of Thecamonas trahens ATCC 50062.</title>
        <authorList>
            <consortium name="The Broad Institute Genome Sequencing Platform"/>
            <person name="Russ C."/>
            <person name="Cuomo C."/>
            <person name="Shea T."/>
            <person name="Young S.K."/>
            <person name="Zeng Q."/>
            <person name="Koehrsen M."/>
            <person name="Haas B."/>
            <person name="Borodovsky M."/>
            <person name="Guigo R."/>
            <person name="Alvarado L."/>
            <person name="Berlin A."/>
            <person name="Bochicchio J."/>
            <person name="Borenstein D."/>
            <person name="Chapman S."/>
            <person name="Chen Z."/>
            <person name="Freedman E."/>
            <person name="Gellesch M."/>
            <person name="Goldberg J."/>
            <person name="Griggs A."/>
            <person name="Gujja S."/>
            <person name="Heilman E."/>
            <person name="Heiman D."/>
            <person name="Hepburn T."/>
            <person name="Howarth C."/>
            <person name="Jen D."/>
            <person name="Larson L."/>
            <person name="Mehta T."/>
            <person name="Park D."/>
            <person name="Pearson M."/>
            <person name="Roberts A."/>
            <person name="Saif S."/>
            <person name="Shenoy N."/>
            <person name="Sisk P."/>
            <person name="Stolte C."/>
            <person name="Sykes S."/>
            <person name="Thomson T."/>
            <person name="Walk T."/>
            <person name="White J."/>
            <person name="Yandava C."/>
            <person name="Burger G."/>
            <person name="Gray M.W."/>
            <person name="Holland P.W.H."/>
            <person name="King N."/>
            <person name="Lang F.B.F."/>
            <person name="Roger A.J."/>
            <person name="Ruiz-Trillo I."/>
            <person name="Lander E."/>
            <person name="Nusbaum C."/>
        </authorList>
    </citation>
    <scope>NUCLEOTIDE SEQUENCE [LARGE SCALE GENOMIC DNA]</scope>
    <source>
        <strain evidence="18 19">ATCC 50062</strain>
    </source>
</reference>
<dbReference type="GeneID" id="25566153"/>
<feature type="transmembrane region" description="Helical" evidence="16">
    <location>
        <begin position="185"/>
        <end position="203"/>
    </location>
</feature>
<evidence type="ECO:0000256" key="4">
    <source>
        <dbReference type="ARBA" id="ARBA00005189"/>
    </source>
</evidence>
<keyword evidence="19" id="KW-1185">Reference proteome</keyword>
<keyword evidence="15 16" id="KW-1208">Phospholipid metabolism</keyword>
<comment type="similarity">
    <text evidence="5 16 17">Belongs to the CDS family.</text>
</comment>
<evidence type="ECO:0000256" key="9">
    <source>
        <dbReference type="ARBA" id="ARBA00022692"/>
    </source>
</evidence>
<dbReference type="EMBL" id="GL349463">
    <property type="protein sequence ID" value="KNC50923.1"/>
    <property type="molecule type" value="Genomic_DNA"/>
</dbReference>
<dbReference type="GO" id="GO:0016024">
    <property type="term" value="P:CDP-diacylglycerol biosynthetic process"/>
    <property type="evidence" value="ECO:0007669"/>
    <property type="project" value="UniProtKB-UniRule"/>
</dbReference>
<sequence length="423" mass="46999">MATSKLVYRKRPDGGDEGQGGAAAADAAVEATGTGQSSSNLPIPLPVTLSERWRKWVVRTITTWTLIGIFSLIVQQGPIAISVSIVLLQMVAFREVVNIGYLWNVEKQLPLFRVQQWYFLLVAFYAVYGKGTQLYLLPMMGEVVPGFGWTLNHHSFVAFCGWVCGFVVFVVSLRKGSYKYQVAQFAWTHMCLLLVILPNIFVIRNTFNGLFWFLLPSTLIFVNDITAYMWGFHFGRTPLIQLSPKKTWEGFIGGGLCTLIWGFVFPAWLVSHEWLICPRAIESCTLNPVFTPTAYELQSALAASILAKLGFTVVGTAVVLIPVQLHGLALAFFASVIAPFGGFFASGVKRAYNLKDFANLLPGHGGIIDRVDCQFLMATFTYMWYINFINKYDLSLPDLIVQLQSLSEGEIAEVCAQIRCAAP</sequence>
<dbReference type="eggNOG" id="KOG1440">
    <property type="taxonomic scope" value="Eukaryota"/>
</dbReference>
<evidence type="ECO:0000313" key="19">
    <source>
        <dbReference type="Proteomes" id="UP000054408"/>
    </source>
</evidence>
<dbReference type="RefSeq" id="XP_013756623.1">
    <property type="nucleotide sequence ID" value="XM_013901169.1"/>
</dbReference>
<feature type="transmembrane region" description="Helical" evidence="16">
    <location>
        <begin position="251"/>
        <end position="269"/>
    </location>
</feature>
<evidence type="ECO:0000256" key="15">
    <source>
        <dbReference type="ARBA" id="ARBA00023264"/>
    </source>
</evidence>
<evidence type="ECO:0000256" key="16">
    <source>
        <dbReference type="PIRNR" id="PIRNR018269"/>
    </source>
</evidence>
<dbReference type="PIRSF" id="PIRSF018269">
    <property type="entry name" value="PC_trans_euk"/>
    <property type="match status" value="1"/>
</dbReference>
<dbReference type="Proteomes" id="UP000054408">
    <property type="component" value="Unassembled WGS sequence"/>
</dbReference>
<dbReference type="AlphaFoldDB" id="A0A0L0DHZ7"/>
<evidence type="ECO:0000256" key="14">
    <source>
        <dbReference type="ARBA" id="ARBA00023209"/>
    </source>
</evidence>
<gene>
    <name evidence="18" type="ORF">AMSG_07167</name>
</gene>
<evidence type="ECO:0000256" key="2">
    <source>
        <dbReference type="ARBA" id="ARBA00004141"/>
    </source>
</evidence>
<keyword evidence="7 16" id="KW-0444">Lipid biosynthesis</keyword>
<dbReference type="UniPathway" id="UPA00557">
    <property type="reaction ID" value="UER00614"/>
</dbReference>
<dbReference type="GO" id="GO:0005789">
    <property type="term" value="C:endoplasmic reticulum membrane"/>
    <property type="evidence" value="ECO:0007669"/>
    <property type="project" value="TreeGrafter"/>
</dbReference>
<feature type="transmembrane region" description="Helical" evidence="16">
    <location>
        <begin position="117"/>
        <end position="136"/>
    </location>
</feature>
<evidence type="ECO:0000256" key="1">
    <source>
        <dbReference type="ARBA" id="ARBA00001698"/>
    </source>
</evidence>
<proteinExistence type="inferred from homology"/>
<dbReference type="GO" id="GO:0004605">
    <property type="term" value="F:phosphatidate cytidylyltransferase activity"/>
    <property type="evidence" value="ECO:0007669"/>
    <property type="project" value="UniProtKB-UniRule"/>
</dbReference>
<accession>A0A0L0DHZ7</accession>
<dbReference type="PANTHER" id="PTHR13773">
    <property type="entry name" value="PHOSPHATIDATE CYTIDYLYLTRANSFERASE"/>
    <property type="match status" value="1"/>
</dbReference>
<keyword evidence="10 16" id="KW-0548">Nucleotidyltransferase</keyword>